<dbReference type="SMART" id="SM00280">
    <property type="entry name" value="KAZAL"/>
    <property type="match status" value="2"/>
</dbReference>
<dbReference type="OrthoDB" id="192611at2759"/>
<keyword evidence="2" id="KW-0722">Serine protease inhibitor</keyword>
<feature type="signal peptide" evidence="5">
    <location>
        <begin position="1"/>
        <end position="22"/>
    </location>
</feature>
<dbReference type="GeneID" id="110985651"/>
<dbReference type="PANTHER" id="PTHR10913">
    <property type="entry name" value="FOLLISTATIN-RELATED"/>
    <property type="match status" value="1"/>
</dbReference>
<evidence type="ECO:0000259" key="6">
    <source>
        <dbReference type="PROSITE" id="PS51465"/>
    </source>
</evidence>
<dbReference type="PROSITE" id="PS51465">
    <property type="entry name" value="KAZAL_2"/>
    <property type="match status" value="2"/>
</dbReference>
<accession>A0A8B7ZA39</accession>
<keyword evidence="7" id="KW-1185">Reference proteome</keyword>
<feature type="compositionally biased region" description="Low complexity" evidence="4">
    <location>
        <begin position="166"/>
        <end position="181"/>
    </location>
</feature>
<keyword evidence="3" id="KW-1015">Disulfide bond</keyword>
<organism evidence="7 8">
    <name type="scientific">Acanthaster planci</name>
    <name type="common">Crown-of-thorns starfish</name>
    <dbReference type="NCBI Taxonomy" id="133434"/>
    <lineage>
        <taxon>Eukaryota</taxon>
        <taxon>Metazoa</taxon>
        <taxon>Echinodermata</taxon>
        <taxon>Eleutherozoa</taxon>
        <taxon>Asterozoa</taxon>
        <taxon>Asteroidea</taxon>
        <taxon>Valvatacea</taxon>
        <taxon>Valvatida</taxon>
        <taxon>Acanthasteridae</taxon>
        <taxon>Acanthaster</taxon>
    </lineage>
</organism>
<evidence type="ECO:0000313" key="7">
    <source>
        <dbReference type="Proteomes" id="UP000694845"/>
    </source>
</evidence>
<evidence type="ECO:0000256" key="5">
    <source>
        <dbReference type="SAM" id="SignalP"/>
    </source>
</evidence>
<protein>
    <submittedName>
        <fullName evidence="8">Agrin-like</fullName>
    </submittedName>
</protein>
<evidence type="ECO:0000256" key="2">
    <source>
        <dbReference type="ARBA" id="ARBA00022900"/>
    </source>
</evidence>
<feature type="non-terminal residue" evidence="8">
    <location>
        <position position="224"/>
    </location>
</feature>
<evidence type="ECO:0000313" key="8">
    <source>
        <dbReference type="RefSeq" id="XP_022102523.1"/>
    </source>
</evidence>
<proteinExistence type="predicted"/>
<keyword evidence="1" id="KW-0646">Protease inhibitor</keyword>
<name>A0A8B7ZA39_ACAPL</name>
<keyword evidence="5" id="KW-0732">Signal</keyword>
<sequence>MRMKFLVSLAVIFVTLTGVVQSAPTRRCKVLFRRCRNDLDYEGRVCGTDGTTYQNTCKLVLQACEQRTETTVAHLGRCRNVPQNPAPVFGECPRNCRNVPRKPVCGSDGRKYASACIVQLKRCKNARMSELTVVSPWPCRRTTPVNQATGGTDAESTEMDTDTGDQQDGGANAQQAGQGTDFFNVNGQNEQDGEAAEQQDGEGEEQQDGEGAEQQDGDGAEQQD</sequence>
<evidence type="ECO:0000256" key="4">
    <source>
        <dbReference type="SAM" id="MobiDB-lite"/>
    </source>
</evidence>
<evidence type="ECO:0000256" key="3">
    <source>
        <dbReference type="ARBA" id="ARBA00023157"/>
    </source>
</evidence>
<dbReference type="Proteomes" id="UP000694845">
    <property type="component" value="Unplaced"/>
</dbReference>
<dbReference type="PANTHER" id="PTHR10913:SF45">
    <property type="entry name" value="FOLLISTATIN, ISOFORM A-RELATED"/>
    <property type="match status" value="1"/>
</dbReference>
<dbReference type="AlphaFoldDB" id="A0A8B7ZA39"/>
<dbReference type="CDD" id="cd00104">
    <property type="entry name" value="KAZAL_FS"/>
    <property type="match status" value="2"/>
</dbReference>
<dbReference type="InterPro" id="IPR002350">
    <property type="entry name" value="Kazal_dom"/>
</dbReference>
<reference evidence="8" key="1">
    <citation type="submission" date="2025-08" db="UniProtKB">
        <authorList>
            <consortium name="RefSeq"/>
        </authorList>
    </citation>
    <scope>IDENTIFICATION</scope>
</reference>
<dbReference type="SUPFAM" id="SSF100895">
    <property type="entry name" value="Kazal-type serine protease inhibitors"/>
    <property type="match status" value="2"/>
</dbReference>
<dbReference type="KEGG" id="aplc:110985651"/>
<dbReference type="GO" id="GO:0005576">
    <property type="term" value="C:extracellular region"/>
    <property type="evidence" value="ECO:0007669"/>
    <property type="project" value="TreeGrafter"/>
</dbReference>
<feature type="domain" description="Kazal-like" evidence="6">
    <location>
        <begin position="22"/>
        <end position="80"/>
    </location>
</feature>
<dbReference type="InterPro" id="IPR036058">
    <property type="entry name" value="Kazal_dom_sf"/>
</dbReference>
<feature type="domain" description="Kazal-like" evidence="6">
    <location>
        <begin position="86"/>
        <end position="141"/>
    </location>
</feature>
<evidence type="ECO:0000256" key="1">
    <source>
        <dbReference type="ARBA" id="ARBA00022690"/>
    </source>
</evidence>
<feature type="region of interest" description="Disordered" evidence="4">
    <location>
        <begin position="139"/>
        <end position="224"/>
    </location>
</feature>
<dbReference type="Gene3D" id="3.30.60.30">
    <property type="match status" value="2"/>
</dbReference>
<gene>
    <name evidence="8" type="primary">LOC110985651</name>
</gene>
<dbReference type="Pfam" id="PF07648">
    <property type="entry name" value="Kazal_2"/>
    <property type="match status" value="2"/>
</dbReference>
<feature type="compositionally biased region" description="Acidic residues" evidence="4">
    <location>
        <begin position="191"/>
        <end position="224"/>
    </location>
</feature>
<feature type="compositionally biased region" description="Acidic residues" evidence="4">
    <location>
        <begin position="155"/>
        <end position="165"/>
    </location>
</feature>
<feature type="chain" id="PRO_5034049928" evidence="5">
    <location>
        <begin position="23"/>
        <end position="224"/>
    </location>
</feature>
<dbReference type="RefSeq" id="XP_022102523.1">
    <property type="nucleotide sequence ID" value="XM_022246831.1"/>
</dbReference>
<dbReference type="GO" id="GO:0030154">
    <property type="term" value="P:cell differentiation"/>
    <property type="evidence" value="ECO:0007669"/>
    <property type="project" value="TreeGrafter"/>
</dbReference>
<dbReference type="InterPro" id="IPR050653">
    <property type="entry name" value="Prot_Inhib_GrowthFact_Antg"/>
</dbReference>